<dbReference type="InterPro" id="IPR037291">
    <property type="entry name" value="DUF4139"/>
</dbReference>
<proteinExistence type="predicted"/>
<sequence>MASTTLSILAREHPIKSVTVFRVKASKDSNFGQDNNATQKAEVTRTFTVDLQAGQNEVNITGLSGRIDTRSVRVSGLGDNASLFDVMCTVGEGTNTTSSDGSETLRLLRAKKSILEDQRHVREREAELLMNYGKTLQGDHVTPIQMTAFLDSFLERGVKNSEAKSDLTERIAEVDRQIQEEMKKASSRVGQANSQVTVVIASEAGGPAELTLTYIVSHAAWEPVYDLFATTDKGAPMPSVGLDYRARIWQSTGEDWNNTKLVLSTATSDSVSDGVPDLDALKIKVVLGPGQALFGQPRQVAPADRYRVQGPAPPATTLFGPTQSFGSTTGALFGGAAPSAPRTFGAAPAPAPFGRAAASSERPDSEDDPEVGFVDVPEPAPISEPATTVSVSPFSTLYKVDRSATIPSDGKAHQVLIACLTFDAGVSRIAVPRKKPVAYLKCRVKNTSDYRLLPGSVRVFFDKGYVSTAYIGDVNAGDSFDCLLGMDTSIHLSYRRSSSTVKETRNAFSEQFKITTYSVETVIRNKHRSSISELVVRDAVPHRSATSAGLGENVKIVLREPAALADAKPGEVKEVGDKGLKVRWVGMGDQMEGEYVWECKLDANEEIKFTVKYEIKAPADFALHETVISK</sequence>
<name>A0A5C3NFL6_9AGAM</name>
<feature type="domain" description="DUF4139" evidence="2">
    <location>
        <begin position="210"/>
        <end position="618"/>
    </location>
</feature>
<protein>
    <recommendedName>
        <fullName evidence="6">DUF4139 domain-containing protein</fullName>
    </recommendedName>
</protein>
<gene>
    <name evidence="4" type="ORF">OE88DRAFT_1652769</name>
</gene>
<evidence type="ECO:0000259" key="2">
    <source>
        <dbReference type="Pfam" id="PF13598"/>
    </source>
</evidence>
<dbReference type="InterPro" id="IPR011935">
    <property type="entry name" value="CHP02231"/>
</dbReference>
<organism evidence="4 5">
    <name type="scientific">Heliocybe sulcata</name>
    <dbReference type="NCBI Taxonomy" id="5364"/>
    <lineage>
        <taxon>Eukaryota</taxon>
        <taxon>Fungi</taxon>
        <taxon>Dikarya</taxon>
        <taxon>Basidiomycota</taxon>
        <taxon>Agaricomycotina</taxon>
        <taxon>Agaricomycetes</taxon>
        <taxon>Gloeophyllales</taxon>
        <taxon>Gloeophyllaceae</taxon>
        <taxon>Heliocybe</taxon>
    </lineage>
</organism>
<dbReference type="InterPro" id="IPR025554">
    <property type="entry name" value="DUF4140"/>
</dbReference>
<dbReference type="PANTHER" id="PTHR31005:SF8">
    <property type="entry name" value="DUF4139 DOMAIN-CONTAINING PROTEIN"/>
    <property type="match status" value="1"/>
</dbReference>
<reference evidence="4 5" key="1">
    <citation type="journal article" date="2019" name="Nat. Ecol. Evol.">
        <title>Megaphylogeny resolves global patterns of mushroom evolution.</title>
        <authorList>
            <person name="Varga T."/>
            <person name="Krizsan K."/>
            <person name="Foldi C."/>
            <person name="Dima B."/>
            <person name="Sanchez-Garcia M."/>
            <person name="Sanchez-Ramirez S."/>
            <person name="Szollosi G.J."/>
            <person name="Szarkandi J.G."/>
            <person name="Papp V."/>
            <person name="Albert L."/>
            <person name="Andreopoulos W."/>
            <person name="Angelini C."/>
            <person name="Antonin V."/>
            <person name="Barry K.W."/>
            <person name="Bougher N.L."/>
            <person name="Buchanan P."/>
            <person name="Buyck B."/>
            <person name="Bense V."/>
            <person name="Catcheside P."/>
            <person name="Chovatia M."/>
            <person name="Cooper J."/>
            <person name="Damon W."/>
            <person name="Desjardin D."/>
            <person name="Finy P."/>
            <person name="Geml J."/>
            <person name="Haridas S."/>
            <person name="Hughes K."/>
            <person name="Justo A."/>
            <person name="Karasinski D."/>
            <person name="Kautmanova I."/>
            <person name="Kiss B."/>
            <person name="Kocsube S."/>
            <person name="Kotiranta H."/>
            <person name="LaButti K.M."/>
            <person name="Lechner B.E."/>
            <person name="Liimatainen K."/>
            <person name="Lipzen A."/>
            <person name="Lukacs Z."/>
            <person name="Mihaltcheva S."/>
            <person name="Morgado L.N."/>
            <person name="Niskanen T."/>
            <person name="Noordeloos M.E."/>
            <person name="Ohm R.A."/>
            <person name="Ortiz-Santana B."/>
            <person name="Ovrebo C."/>
            <person name="Racz N."/>
            <person name="Riley R."/>
            <person name="Savchenko A."/>
            <person name="Shiryaev A."/>
            <person name="Soop K."/>
            <person name="Spirin V."/>
            <person name="Szebenyi C."/>
            <person name="Tomsovsky M."/>
            <person name="Tulloss R.E."/>
            <person name="Uehling J."/>
            <person name="Grigoriev I.V."/>
            <person name="Vagvolgyi C."/>
            <person name="Papp T."/>
            <person name="Martin F.M."/>
            <person name="Miettinen O."/>
            <person name="Hibbett D.S."/>
            <person name="Nagy L.G."/>
        </authorList>
    </citation>
    <scope>NUCLEOTIDE SEQUENCE [LARGE SCALE GENOMIC DNA]</scope>
    <source>
        <strain evidence="4 5">OMC1185</strain>
    </source>
</reference>
<keyword evidence="5" id="KW-1185">Reference proteome</keyword>
<dbReference type="OrthoDB" id="10068793at2759"/>
<evidence type="ECO:0000256" key="1">
    <source>
        <dbReference type="SAM" id="MobiDB-lite"/>
    </source>
</evidence>
<accession>A0A5C3NFL6</accession>
<evidence type="ECO:0000313" key="5">
    <source>
        <dbReference type="Proteomes" id="UP000305948"/>
    </source>
</evidence>
<dbReference type="STRING" id="5364.A0A5C3NFL6"/>
<dbReference type="AlphaFoldDB" id="A0A5C3NFL6"/>
<feature type="domain" description="DUF4140" evidence="3">
    <location>
        <begin position="39"/>
        <end position="126"/>
    </location>
</feature>
<feature type="compositionally biased region" description="Low complexity" evidence="1">
    <location>
        <begin position="340"/>
        <end position="358"/>
    </location>
</feature>
<dbReference type="PANTHER" id="PTHR31005">
    <property type="entry name" value="DUF4139 DOMAIN-CONTAINING PROTEIN"/>
    <property type="match status" value="1"/>
</dbReference>
<evidence type="ECO:0000259" key="3">
    <source>
        <dbReference type="Pfam" id="PF13600"/>
    </source>
</evidence>
<feature type="region of interest" description="Disordered" evidence="1">
    <location>
        <begin position="336"/>
        <end position="373"/>
    </location>
</feature>
<dbReference type="EMBL" id="ML213504">
    <property type="protein sequence ID" value="TFK56143.1"/>
    <property type="molecule type" value="Genomic_DNA"/>
</dbReference>
<dbReference type="Pfam" id="PF13598">
    <property type="entry name" value="DUF4139"/>
    <property type="match status" value="1"/>
</dbReference>
<dbReference type="Pfam" id="PF13600">
    <property type="entry name" value="DUF4140"/>
    <property type="match status" value="1"/>
</dbReference>
<dbReference type="Proteomes" id="UP000305948">
    <property type="component" value="Unassembled WGS sequence"/>
</dbReference>
<dbReference type="NCBIfam" id="TIGR02231">
    <property type="entry name" value="mucoidy inhibitor MuiA family protein"/>
    <property type="match status" value="2"/>
</dbReference>
<evidence type="ECO:0000313" key="4">
    <source>
        <dbReference type="EMBL" id="TFK56143.1"/>
    </source>
</evidence>
<evidence type="ECO:0008006" key="6">
    <source>
        <dbReference type="Google" id="ProtNLM"/>
    </source>
</evidence>